<reference evidence="2 3" key="1">
    <citation type="submission" date="2014-04" db="EMBL/GenBank/DDBJ databases">
        <title>A comprehensive comparison of genomes of Erythrobacter spp. strains.</title>
        <authorList>
            <person name="Zheng Q."/>
        </authorList>
    </citation>
    <scope>NUCLEOTIDE SEQUENCE [LARGE SCALE GENOMIC DNA]</scope>
    <source>
        <strain evidence="2 3">DSM 6997</strain>
    </source>
</reference>
<dbReference type="eggNOG" id="ENOG5033C5S">
    <property type="taxonomic scope" value="Bacteria"/>
</dbReference>
<dbReference type="RefSeq" id="WP_034962493.1">
    <property type="nucleotide sequence ID" value="NZ_JMIW01000012.1"/>
</dbReference>
<dbReference type="SUPFAM" id="SSF47413">
    <property type="entry name" value="lambda repressor-like DNA-binding domains"/>
    <property type="match status" value="1"/>
</dbReference>
<evidence type="ECO:0000313" key="3">
    <source>
        <dbReference type="Proteomes" id="UP000027647"/>
    </source>
</evidence>
<dbReference type="GO" id="GO:0003677">
    <property type="term" value="F:DNA binding"/>
    <property type="evidence" value="ECO:0007669"/>
    <property type="project" value="InterPro"/>
</dbReference>
<dbReference type="EMBL" id="JMIW01000012">
    <property type="protein sequence ID" value="KEO86742.1"/>
    <property type="molecule type" value="Genomic_DNA"/>
</dbReference>
<organism evidence="2 3">
    <name type="scientific">Erythrobacter longus</name>
    <dbReference type="NCBI Taxonomy" id="1044"/>
    <lineage>
        <taxon>Bacteria</taxon>
        <taxon>Pseudomonadati</taxon>
        <taxon>Pseudomonadota</taxon>
        <taxon>Alphaproteobacteria</taxon>
        <taxon>Sphingomonadales</taxon>
        <taxon>Erythrobacteraceae</taxon>
        <taxon>Erythrobacter/Porphyrobacter group</taxon>
        <taxon>Erythrobacter</taxon>
    </lineage>
</organism>
<dbReference type="Pfam" id="PF05869">
    <property type="entry name" value="Dam"/>
    <property type="match status" value="1"/>
</dbReference>
<dbReference type="Gene3D" id="1.10.260.40">
    <property type="entry name" value="lambda repressor-like DNA-binding domains"/>
    <property type="match status" value="2"/>
</dbReference>
<dbReference type="GO" id="GO:0009007">
    <property type="term" value="F:site-specific DNA-methyltransferase (adenine-specific) activity"/>
    <property type="evidence" value="ECO:0007669"/>
    <property type="project" value="InterPro"/>
</dbReference>
<dbReference type="Proteomes" id="UP000027647">
    <property type="component" value="Unassembled WGS sequence"/>
</dbReference>
<gene>
    <name evidence="2" type="ORF">EH31_06560</name>
</gene>
<dbReference type="InterPro" id="IPR008593">
    <property type="entry name" value="Dam_MeTrfase"/>
</dbReference>
<dbReference type="CDD" id="cd00093">
    <property type="entry name" value="HTH_XRE"/>
    <property type="match status" value="1"/>
</dbReference>
<comment type="caution">
    <text evidence="2">The sequence shown here is derived from an EMBL/GenBank/DDBJ whole genome shotgun (WGS) entry which is preliminary data.</text>
</comment>
<name>A0A074MM76_ERYLO</name>
<dbReference type="AlphaFoldDB" id="A0A074MM76"/>
<dbReference type="GO" id="GO:0009307">
    <property type="term" value="P:DNA restriction-modification system"/>
    <property type="evidence" value="ECO:0007669"/>
    <property type="project" value="InterPro"/>
</dbReference>
<dbReference type="PROSITE" id="PS50943">
    <property type="entry name" value="HTH_CROC1"/>
    <property type="match status" value="1"/>
</dbReference>
<accession>A0A074MM76</accession>
<dbReference type="OrthoDB" id="189843at2"/>
<proteinExistence type="predicted"/>
<dbReference type="InterPro" id="IPR010982">
    <property type="entry name" value="Lambda_DNA-bd_dom_sf"/>
</dbReference>
<evidence type="ECO:0000313" key="2">
    <source>
        <dbReference type="EMBL" id="KEO86742.1"/>
    </source>
</evidence>
<sequence>MDLCTAITAAREDCGLSQRALAERLDVPRLKITRLEAGVGSVELLLQVMPLVSLRLSKVAKGQTIVQQLKTARRKRGWSVPQCALKTDLDPRTIEAVEAGGGSIASLIKMLEVVAPNAMRQPVTRAYWDYDRSKSSEADSRFTPIEFLNEIVGAFGEIALDPCSHAAAPIQAKRKIILPEDGLEACWQTDGLVWINPPFSHLAPWLERANEAWRNKEVSKMIFLLPASRLDLRAYFDLAACNAITLVLRERLRFVREDSTSPSYRAPFALTLVVWGYSDDEIGNFMTRVPSIKIPMRNVDTTRRSG</sequence>
<dbReference type="STRING" id="1044.EH31_06560"/>
<keyword evidence="3" id="KW-1185">Reference proteome</keyword>
<protein>
    <recommendedName>
        <fullName evidence="1">HTH cro/C1-type domain-containing protein</fullName>
    </recommendedName>
</protein>
<dbReference type="InterPro" id="IPR001387">
    <property type="entry name" value="Cro/C1-type_HTH"/>
</dbReference>
<evidence type="ECO:0000259" key="1">
    <source>
        <dbReference type="PROSITE" id="PS50943"/>
    </source>
</evidence>
<feature type="domain" description="HTH cro/C1-type" evidence="1">
    <location>
        <begin position="7"/>
        <end position="38"/>
    </location>
</feature>